<dbReference type="AlphaFoldDB" id="A0A0M3J586"/>
<name>A0A0M3J586_ANISI</name>
<keyword evidence="1" id="KW-1133">Transmembrane helix</keyword>
<keyword evidence="1" id="KW-0472">Membrane</keyword>
<organism evidence="2">
    <name type="scientific">Anisakis simplex</name>
    <name type="common">Herring worm</name>
    <dbReference type="NCBI Taxonomy" id="6269"/>
    <lineage>
        <taxon>Eukaryota</taxon>
        <taxon>Metazoa</taxon>
        <taxon>Ecdysozoa</taxon>
        <taxon>Nematoda</taxon>
        <taxon>Chromadorea</taxon>
        <taxon>Rhabditida</taxon>
        <taxon>Spirurina</taxon>
        <taxon>Ascaridomorpha</taxon>
        <taxon>Ascaridoidea</taxon>
        <taxon>Anisakidae</taxon>
        <taxon>Anisakis</taxon>
        <taxon>Anisakis simplex complex</taxon>
    </lineage>
</organism>
<keyword evidence="1" id="KW-0812">Transmembrane</keyword>
<sequence>LQFKVYVNKFKNDSFEAHTTSAPKASSLSSCSKPLWIRSFRLHSSSKKKKPSRKSEFELHNESLIKSTLELNSNKTHRYYKNKCSSHDLSSKTRLSFQPKPHRATEAVRRRSWPVDQSIESPLQLLKKAKSTLVERSQLAQTEFEDMVVKTYALIFILNVIPIAFVCTLPSLQHHHQMYANVCVEEKKAAVLHV</sequence>
<protein>
    <submittedName>
        <fullName evidence="2">G_PROTEIN_RECEP_F1_2 domain-containing protein</fullName>
    </submittedName>
</protein>
<reference evidence="2" key="1">
    <citation type="submission" date="2017-02" db="UniProtKB">
        <authorList>
            <consortium name="WormBaseParasite"/>
        </authorList>
    </citation>
    <scope>IDENTIFICATION</scope>
</reference>
<evidence type="ECO:0000313" key="2">
    <source>
        <dbReference type="WBParaSite" id="ASIM_0000271601-mRNA-1"/>
    </source>
</evidence>
<evidence type="ECO:0000256" key="1">
    <source>
        <dbReference type="SAM" id="Phobius"/>
    </source>
</evidence>
<feature type="transmembrane region" description="Helical" evidence="1">
    <location>
        <begin position="152"/>
        <end position="172"/>
    </location>
</feature>
<proteinExistence type="predicted"/>
<dbReference type="WBParaSite" id="ASIM_0000271601-mRNA-1">
    <property type="protein sequence ID" value="ASIM_0000271601-mRNA-1"/>
    <property type="gene ID" value="ASIM_0000271601"/>
</dbReference>
<accession>A0A0M3J586</accession>